<comment type="caution">
    <text evidence="1">The sequence shown here is derived from an EMBL/GenBank/DDBJ whole genome shotgun (WGS) entry which is preliminary data.</text>
</comment>
<proteinExistence type="predicted"/>
<reference evidence="1 2" key="1">
    <citation type="journal article" date="2024" name="bioRxiv">
        <title>A reference genome for Trichogramma kaykai: A tiny desert-dwelling parasitoid wasp with competing sex-ratio distorters.</title>
        <authorList>
            <person name="Culotta J."/>
            <person name="Lindsey A.R."/>
        </authorList>
    </citation>
    <scope>NUCLEOTIDE SEQUENCE [LARGE SCALE GENOMIC DNA]</scope>
    <source>
        <strain evidence="1 2">KSX58</strain>
    </source>
</reference>
<organism evidence="1 2">
    <name type="scientific">Trichogramma kaykai</name>
    <dbReference type="NCBI Taxonomy" id="54128"/>
    <lineage>
        <taxon>Eukaryota</taxon>
        <taxon>Metazoa</taxon>
        <taxon>Ecdysozoa</taxon>
        <taxon>Arthropoda</taxon>
        <taxon>Hexapoda</taxon>
        <taxon>Insecta</taxon>
        <taxon>Pterygota</taxon>
        <taxon>Neoptera</taxon>
        <taxon>Endopterygota</taxon>
        <taxon>Hymenoptera</taxon>
        <taxon>Apocrita</taxon>
        <taxon>Proctotrupomorpha</taxon>
        <taxon>Chalcidoidea</taxon>
        <taxon>Trichogrammatidae</taxon>
        <taxon>Trichogramma</taxon>
    </lineage>
</organism>
<dbReference type="PANTHER" id="PTHR46579:SF1">
    <property type="entry name" value="F5_8 TYPE C DOMAIN-CONTAINING PROTEIN"/>
    <property type="match status" value="1"/>
</dbReference>
<accession>A0ABD2WBU5</accession>
<dbReference type="PANTHER" id="PTHR46579">
    <property type="entry name" value="F5/8 TYPE C DOMAIN-CONTAINING PROTEIN-RELATED"/>
    <property type="match status" value="1"/>
</dbReference>
<evidence type="ECO:0000313" key="2">
    <source>
        <dbReference type="Proteomes" id="UP001627154"/>
    </source>
</evidence>
<dbReference type="InterPro" id="IPR004242">
    <property type="entry name" value="Transposase_21"/>
</dbReference>
<protein>
    <submittedName>
        <fullName evidence="1">Uncharacterized protein</fullName>
    </submittedName>
</protein>
<name>A0ABD2WBU5_9HYME</name>
<dbReference type="Pfam" id="PF02992">
    <property type="entry name" value="Transposase_21"/>
    <property type="match status" value="1"/>
</dbReference>
<sequence>MIKKVDFLNRDDSYYQDVYDGSIYKEFLQTIPSDEIWITFMWYTDGVRIFKSSKYNIWGFFLIILELPYTERYKVENMILVALWFGEKKPVPNIFLKFLYSTMKELRKGVNIYVEDLKKNVDLHAAIICGTADLPAKALFLGMNQYNGRFGCQVCVQEGRTVDHRRVYPFKSNLNLRTEKDVLESSIQAVAYGFPVCGVKGPTILSKICYKFVSSTAVDVMHNTHEGVVKKLIDLWFNSKYSNEIFSISHFTNLVDDKLCSIKPPSFISRRPRTIKDHFPYWKALECKLWLFYYSLPILGDILPSDHFEHYKLLVLAIFLLSQSKISSQDLHNAEILIVEFHSRFERLYGLKYMSSNVHSLRHLPTVVSRLGPLWTSSCFPLEDINGKMKALIRGSKNPEMQLVFNLDIYIKVHTLKNDWLKDNTDAFDFCTKLTHKKKHATVKIEDSIFSVGAMKKLSFDETEQFLNSYNMQGKTIFRFFKMFKEKKMFTSQSIQKKQLNESHYVTLLRDSQICIGSILEYYMIKNCECLHTCACGAINFAKVKVFETTNPIWVNTSECFINYIYECSPKFSTLLVKLTDIKNVCIKMCLNDKMYVAEPVNNLEYE</sequence>
<gene>
    <name evidence="1" type="ORF">TKK_014533</name>
</gene>
<dbReference type="Proteomes" id="UP001627154">
    <property type="component" value="Unassembled WGS sequence"/>
</dbReference>
<dbReference type="AlphaFoldDB" id="A0ABD2WBU5"/>
<evidence type="ECO:0000313" key="1">
    <source>
        <dbReference type="EMBL" id="KAL3390363.1"/>
    </source>
</evidence>
<dbReference type="EMBL" id="JBJJXI010000117">
    <property type="protein sequence ID" value="KAL3390363.1"/>
    <property type="molecule type" value="Genomic_DNA"/>
</dbReference>
<keyword evidence="2" id="KW-1185">Reference proteome</keyword>